<gene>
    <name evidence="2" type="ORF">GLAREA_06064</name>
</gene>
<dbReference type="EMBL" id="KE145358">
    <property type="protein sequence ID" value="EPE33052.1"/>
    <property type="molecule type" value="Genomic_DNA"/>
</dbReference>
<keyword evidence="3" id="KW-1185">Reference proteome</keyword>
<dbReference type="GeneID" id="19465118"/>
<name>S3D3J0_GLAL2</name>
<sequence>MTTAYLSSRLSWRPPDFSTHRLPRRILPPAITITAFELPILIILLLVTVTILGVILVKASYCVYKLLSSRAHVLDVEDMGTEGEETRLLDDRYGFVRGFGHRRFDGLSEGSVHREGCEGACGGLTRRGTS</sequence>
<keyword evidence="1" id="KW-1133">Transmembrane helix</keyword>
<evidence type="ECO:0000313" key="2">
    <source>
        <dbReference type="EMBL" id="EPE33052.1"/>
    </source>
</evidence>
<dbReference type="KEGG" id="glz:GLAREA_06064"/>
<evidence type="ECO:0000313" key="3">
    <source>
        <dbReference type="Proteomes" id="UP000016922"/>
    </source>
</evidence>
<reference evidence="2 3" key="1">
    <citation type="journal article" date="2013" name="BMC Genomics">
        <title>Genomics-driven discovery of the pneumocandin biosynthetic gene cluster in the fungus Glarea lozoyensis.</title>
        <authorList>
            <person name="Chen L."/>
            <person name="Yue Q."/>
            <person name="Zhang X."/>
            <person name="Xiang M."/>
            <person name="Wang C."/>
            <person name="Li S."/>
            <person name="Che Y."/>
            <person name="Ortiz-Lopez F.J."/>
            <person name="Bills G.F."/>
            <person name="Liu X."/>
            <person name="An Z."/>
        </authorList>
    </citation>
    <scope>NUCLEOTIDE SEQUENCE [LARGE SCALE GENOMIC DNA]</scope>
    <source>
        <strain evidence="3">ATCC 20868 / MF5171</strain>
    </source>
</reference>
<organism evidence="2 3">
    <name type="scientific">Glarea lozoyensis (strain ATCC 20868 / MF5171)</name>
    <dbReference type="NCBI Taxonomy" id="1116229"/>
    <lineage>
        <taxon>Eukaryota</taxon>
        <taxon>Fungi</taxon>
        <taxon>Dikarya</taxon>
        <taxon>Ascomycota</taxon>
        <taxon>Pezizomycotina</taxon>
        <taxon>Leotiomycetes</taxon>
        <taxon>Helotiales</taxon>
        <taxon>Helotiaceae</taxon>
        <taxon>Glarea</taxon>
    </lineage>
</organism>
<keyword evidence="1" id="KW-0472">Membrane</keyword>
<keyword evidence="1" id="KW-0812">Transmembrane</keyword>
<dbReference type="Proteomes" id="UP000016922">
    <property type="component" value="Unassembled WGS sequence"/>
</dbReference>
<dbReference type="AlphaFoldDB" id="S3D3J0"/>
<protein>
    <submittedName>
        <fullName evidence="2">Uncharacterized protein</fullName>
    </submittedName>
</protein>
<dbReference type="RefSeq" id="XP_008079669.1">
    <property type="nucleotide sequence ID" value="XM_008081478.1"/>
</dbReference>
<evidence type="ECO:0000256" key="1">
    <source>
        <dbReference type="SAM" id="Phobius"/>
    </source>
</evidence>
<accession>S3D3J0</accession>
<proteinExistence type="predicted"/>
<dbReference type="HOGENOM" id="CLU_1938363_0_0_1"/>
<feature type="transmembrane region" description="Helical" evidence="1">
    <location>
        <begin position="30"/>
        <end position="57"/>
    </location>
</feature>